<keyword evidence="3" id="KW-0547">Nucleotide-binding</keyword>
<dbReference type="NCBIfam" id="TIGR02928">
    <property type="entry name" value="orc1/cdc6 family replication initiation protein"/>
    <property type="match status" value="1"/>
</dbReference>
<dbReference type="HAMAP" id="MF_01407">
    <property type="entry name" value="ORC1_type_DNA_replic_protein"/>
    <property type="match status" value="1"/>
</dbReference>
<dbReference type="PANTHER" id="PTHR10763:SF26">
    <property type="entry name" value="CELL DIVISION CONTROL PROTEIN 6 HOMOLOG"/>
    <property type="match status" value="1"/>
</dbReference>
<protein>
    <recommendedName>
        <fullName evidence="5">Cdc6 C-terminal domain-containing protein</fullName>
    </recommendedName>
</protein>
<evidence type="ECO:0000256" key="2">
    <source>
        <dbReference type="ARBA" id="ARBA00022705"/>
    </source>
</evidence>
<dbReference type="InterPro" id="IPR027417">
    <property type="entry name" value="P-loop_NTPase"/>
</dbReference>
<dbReference type="GO" id="GO:0006260">
    <property type="term" value="P:DNA replication"/>
    <property type="evidence" value="ECO:0007669"/>
    <property type="project" value="UniProtKB-KW"/>
</dbReference>
<dbReference type="GO" id="GO:0005524">
    <property type="term" value="F:ATP binding"/>
    <property type="evidence" value="ECO:0007669"/>
    <property type="project" value="UniProtKB-KW"/>
</dbReference>
<dbReference type="AlphaFoldDB" id="A0A6C2U1D8"/>
<evidence type="ECO:0000256" key="1">
    <source>
        <dbReference type="ARBA" id="ARBA00006184"/>
    </source>
</evidence>
<sequence length="418" mass="47960">MESNIQQRIWAEIEQATENSVVVNQDYLDDEQLTRQRQFEVLSEIFNMNIRSQEIRTISNHFSPVFRGGHPNHLGLGGKTGTGKTITILWFLAQVAQLCKERDIPFRQVHLDFCCPVPCFRALNTLACLLDASKAYRKGISLEELMVRIERKLASLRGFLVIFIDEADNVRTDFNTFYQFLIKRLPQRISAKLILVFASNRLNWMENLDPRVKSCLKLREMIFQPYDADSLHRILEIRVKKAMRSDRIEEGVIPKIAALASQQHGDARKAVNLLRRSAELAEEDRTPISLETIGRAYEEIERDKYVDMIRGSPKQLQAALYAALTGKPKGGRVLHTGDAYLVYERFCAESGLRPVTQRAFSDLLCELDMYGYLRARTVSRGRYGRSKDIHVTLAPNIHKRLLHVIRSNFDLDSGVSYA</sequence>
<dbReference type="InterPro" id="IPR015163">
    <property type="entry name" value="Cdc6_C"/>
</dbReference>
<dbReference type="PANTHER" id="PTHR10763">
    <property type="entry name" value="CELL DIVISION CONTROL PROTEIN 6-RELATED"/>
    <property type="match status" value="1"/>
</dbReference>
<dbReference type="InterPro" id="IPR014277">
    <property type="entry name" value="Orc1/Cdc6_arc"/>
</dbReference>
<evidence type="ECO:0000256" key="4">
    <source>
        <dbReference type="ARBA" id="ARBA00022840"/>
    </source>
</evidence>
<reference evidence="6 7" key="1">
    <citation type="submission" date="2019-04" db="EMBL/GenBank/DDBJ databases">
        <authorList>
            <person name="Van Vliet M D."/>
        </authorList>
    </citation>
    <scope>NUCLEOTIDE SEQUENCE [LARGE SCALE GENOMIC DNA]</scope>
    <source>
        <strain evidence="6 7">F1</strain>
    </source>
</reference>
<dbReference type="InterPro" id="IPR050311">
    <property type="entry name" value="ORC1/CDC6"/>
</dbReference>
<proteinExistence type="inferred from homology"/>
<dbReference type="Pfam" id="PF09079">
    <property type="entry name" value="WHD_Cdc6"/>
    <property type="match status" value="1"/>
</dbReference>
<dbReference type="Gene3D" id="3.40.50.300">
    <property type="entry name" value="P-loop containing nucleotide triphosphate hydrolases"/>
    <property type="match status" value="1"/>
</dbReference>
<dbReference type="CDD" id="cd18139">
    <property type="entry name" value="HLD_clamp_RarA"/>
    <property type="match status" value="1"/>
</dbReference>
<evidence type="ECO:0000313" key="7">
    <source>
        <dbReference type="Proteomes" id="UP000366872"/>
    </source>
</evidence>
<evidence type="ECO:0000256" key="3">
    <source>
        <dbReference type="ARBA" id="ARBA00022741"/>
    </source>
</evidence>
<dbReference type="Pfam" id="PF22703">
    <property type="entry name" value="Cdc6_lid"/>
    <property type="match status" value="1"/>
</dbReference>
<dbReference type="CDD" id="cd08768">
    <property type="entry name" value="Cdc6_C"/>
    <property type="match status" value="1"/>
</dbReference>
<dbReference type="InterPro" id="IPR049945">
    <property type="entry name" value="AAA_22"/>
</dbReference>
<dbReference type="SUPFAM" id="SSF52540">
    <property type="entry name" value="P-loop containing nucleoside triphosphate hydrolases"/>
    <property type="match status" value="1"/>
</dbReference>
<gene>
    <name evidence="6" type="ORF">PDESU_02250</name>
</gene>
<dbReference type="Gene3D" id="1.10.8.60">
    <property type="match status" value="1"/>
</dbReference>
<feature type="domain" description="Cdc6 C-terminal" evidence="5">
    <location>
        <begin position="320"/>
        <end position="401"/>
    </location>
</feature>
<name>A0A6C2U1D8_PONDE</name>
<comment type="similarity">
    <text evidence="1">Belongs to the CDC6/cdc18 family.</text>
</comment>
<dbReference type="Proteomes" id="UP000366872">
    <property type="component" value="Unassembled WGS sequence"/>
</dbReference>
<evidence type="ECO:0000259" key="5">
    <source>
        <dbReference type="SMART" id="SM01074"/>
    </source>
</evidence>
<keyword evidence="7" id="KW-1185">Reference proteome</keyword>
<keyword evidence="4" id="KW-0067">ATP-binding</keyword>
<accession>A0A6C2U1D8</accession>
<dbReference type="InterPro" id="IPR036390">
    <property type="entry name" value="WH_DNA-bd_sf"/>
</dbReference>
<dbReference type="Pfam" id="PF13401">
    <property type="entry name" value="AAA_22"/>
    <property type="match status" value="1"/>
</dbReference>
<evidence type="ECO:0000313" key="6">
    <source>
        <dbReference type="EMBL" id="VGO13693.1"/>
    </source>
</evidence>
<dbReference type="SUPFAM" id="SSF46785">
    <property type="entry name" value="Winged helix' DNA-binding domain"/>
    <property type="match status" value="1"/>
</dbReference>
<dbReference type="EMBL" id="CAAHFG010000001">
    <property type="protein sequence ID" value="VGO13693.1"/>
    <property type="molecule type" value="Genomic_DNA"/>
</dbReference>
<keyword evidence="2" id="KW-0235">DNA replication</keyword>
<dbReference type="Gene3D" id="1.10.10.10">
    <property type="entry name" value="Winged helix-like DNA-binding domain superfamily/Winged helix DNA-binding domain"/>
    <property type="match status" value="1"/>
</dbReference>
<organism evidence="6 7">
    <name type="scientific">Pontiella desulfatans</name>
    <dbReference type="NCBI Taxonomy" id="2750659"/>
    <lineage>
        <taxon>Bacteria</taxon>
        <taxon>Pseudomonadati</taxon>
        <taxon>Kiritimatiellota</taxon>
        <taxon>Kiritimatiellia</taxon>
        <taxon>Kiritimatiellales</taxon>
        <taxon>Pontiellaceae</taxon>
        <taxon>Pontiella</taxon>
    </lineage>
</organism>
<dbReference type="InterPro" id="IPR055237">
    <property type="entry name" value="Cdc6_lid"/>
</dbReference>
<dbReference type="SMART" id="SM01074">
    <property type="entry name" value="Cdc6_C"/>
    <property type="match status" value="1"/>
</dbReference>
<dbReference type="GO" id="GO:0016887">
    <property type="term" value="F:ATP hydrolysis activity"/>
    <property type="evidence" value="ECO:0007669"/>
    <property type="project" value="InterPro"/>
</dbReference>
<dbReference type="RefSeq" id="WP_136079242.1">
    <property type="nucleotide sequence ID" value="NZ_CAAHFG010000001.1"/>
</dbReference>
<dbReference type="InterPro" id="IPR036388">
    <property type="entry name" value="WH-like_DNA-bd_sf"/>
</dbReference>